<keyword evidence="1" id="KW-0472">Membrane</keyword>
<organism evidence="2 3">
    <name type="scientific">Mycobacteroides immunogenum</name>
    <dbReference type="NCBI Taxonomy" id="83262"/>
    <lineage>
        <taxon>Bacteria</taxon>
        <taxon>Bacillati</taxon>
        <taxon>Actinomycetota</taxon>
        <taxon>Actinomycetes</taxon>
        <taxon>Mycobacteriales</taxon>
        <taxon>Mycobacteriaceae</taxon>
        <taxon>Mycobacteroides</taxon>
    </lineage>
</organism>
<keyword evidence="1" id="KW-1133">Transmembrane helix</keyword>
<evidence type="ECO:0000313" key="3">
    <source>
        <dbReference type="Proteomes" id="UP000186919"/>
    </source>
</evidence>
<gene>
    <name evidence="2" type="ORF">AWB85_21420</name>
</gene>
<reference evidence="2 3" key="1">
    <citation type="submission" date="2016-01" db="EMBL/GenBank/DDBJ databases">
        <title>Mycobacterium immunogenum strain CD11_6 genome sequencing and assembly.</title>
        <authorList>
            <person name="Kaur G."/>
            <person name="Nair G.R."/>
            <person name="Mayilraj S."/>
        </authorList>
    </citation>
    <scope>NUCLEOTIDE SEQUENCE [LARGE SCALE GENOMIC DNA]</scope>
    <source>
        <strain evidence="2 3">CD11-6</strain>
    </source>
</reference>
<sequence>MRTVRTTWQRWRQIPARKRWAVVVLIVACGGMYWSYQTEQRINATIAAQERENTAIETAEYGTETDGTLGPDYVPNSDDGIVQQIVARFATNLVASPAGSREWWERIAPDITDQLHEQYQRTDIPEIARTAVMSIAKERGNQTPNSRDFNVAYADGTRVDVHLELCPTGWKVAAVNPLTPRHEPPQTETGD</sequence>
<evidence type="ECO:0000256" key="1">
    <source>
        <dbReference type="SAM" id="Phobius"/>
    </source>
</evidence>
<dbReference type="EMBL" id="LQYE01000007">
    <property type="protein sequence ID" value="OAT69327.1"/>
    <property type="molecule type" value="Genomic_DNA"/>
</dbReference>
<name>A0A179VCH2_9MYCO</name>
<accession>A0A179VCH2</accession>
<dbReference type="AlphaFoldDB" id="A0A179VCH2"/>
<evidence type="ECO:0000313" key="2">
    <source>
        <dbReference type="EMBL" id="OAT69327.1"/>
    </source>
</evidence>
<feature type="transmembrane region" description="Helical" evidence="1">
    <location>
        <begin position="20"/>
        <end position="36"/>
    </location>
</feature>
<protein>
    <submittedName>
        <fullName evidence="2">Uncharacterized protein</fullName>
    </submittedName>
</protein>
<dbReference type="Proteomes" id="UP000186919">
    <property type="component" value="Unassembled WGS sequence"/>
</dbReference>
<keyword evidence="1" id="KW-0812">Transmembrane</keyword>
<proteinExistence type="predicted"/>
<dbReference type="RefSeq" id="WP_064628825.1">
    <property type="nucleotide sequence ID" value="NZ_LQYE01000007.1"/>
</dbReference>
<comment type="caution">
    <text evidence="2">The sequence shown here is derived from an EMBL/GenBank/DDBJ whole genome shotgun (WGS) entry which is preliminary data.</text>
</comment>